<keyword evidence="2" id="KW-1185">Reference proteome</keyword>
<evidence type="ECO:0000313" key="2">
    <source>
        <dbReference type="Proteomes" id="UP001500604"/>
    </source>
</evidence>
<evidence type="ECO:0000313" key="1">
    <source>
        <dbReference type="EMBL" id="GAA4649610.1"/>
    </source>
</evidence>
<sequence length="209" mass="23621">MAQLQDQFSIFYHPSERVKLVSTLVLAAQLQQFNPSSHALALRKIKRDAASQPYRYELSRMLAIGERQRRLQAQMRQLLASDLPDNQAMVNTLSHEFESLAQEYGTIQETVVKKYPDAPAPQIPSPVHPYAVMQSLGKNEAVIMWLAEEYELFAVVITTNDVQAVKLDISRDDIEQRVQQIRLTPPCASIVVASSEISNLNRGWSVSNQ</sequence>
<dbReference type="EMBL" id="BAABFL010000183">
    <property type="protein sequence ID" value="GAA4649610.1"/>
    <property type="molecule type" value="Genomic_DNA"/>
</dbReference>
<reference evidence="2" key="1">
    <citation type="journal article" date="2019" name="Int. J. Syst. Evol. Microbiol.">
        <title>The Global Catalogue of Microorganisms (GCM) 10K type strain sequencing project: providing services to taxonomists for standard genome sequencing and annotation.</title>
        <authorList>
            <consortium name="The Broad Institute Genomics Platform"/>
            <consortium name="The Broad Institute Genome Sequencing Center for Infectious Disease"/>
            <person name="Wu L."/>
            <person name="Ma J."/>
        </authorList>
    </citation>
    <scope>NUCLEOTIDE SEQUENCE [LARGE SCALE GENOMIC DNA]</scope>
    <source>
        <strain evidence="2">JCM 17805</strain>
    </source>
</reference>
<gene>
    <name evidence="1" type="ORF">GCM10023116_18850</name>
</gene>
<name>A0ABP8V3I6_9GAMM</name>
<proteinExistence type="predicted"/>
<organism evidence="1 2">
    <name type="scientific">Kistimonas scapharcae</name>
    <dbReference type="NCBI Taxonomy" id="1036133"/>
    <lineage>
        <taxon>Bacteria</taxon>
        <taxon>Pseudomonadati</taxon>
        <taxon>Pseudomonadota</taxon>
        <taxon>Gammaproteobacteria</taxon>
        <taxon>Oceanospirillales</taxon>
        <taxon>Endozoicomonadaceae</taxon>
        <taxon>Kistimonas</taxon>
    </lineage>
</organism>
<protein>
    <submittedName>
        <fullName evidence="1">Uncharacterized protein</fullName>
    </submittedName>
</protein>
<accession>A0ABP8V3I6</accession>
<dbReference type="Proteomes" id="UP001500604">
    <property type="component" value="Unassembled WGS sequence"/>
</dbReference>
<comment type="caution">
    <text evidence="1">The sequence shown here is derived from an EMBL/GenBank/DDBJ whole genome shotgun (WGS) entry which is preliminary data.</text>
</comment>
<dbReference type="RefSeq" id="WP_345195535.1">
    <property type="nucleotide sequence ID" value="NZ_BAABFL010000183.1"/>
</dbReference>